<dbReference type="Proteomes" id="UP000199072">
    <property type="component" value="Unassembled WGS sequence"/>
</dbReference>
<evidence type="ECO:0008006" key="3">
    <source>
        <dbReference type="Google" id="ProtNLM"/>
    </source>
</evidence>
<evidence type="ECO:0000313" key="1">
    <source>
        <dbReference type="EMBL" id="SDE90388.1"/>
    </source>
</evidence>
<sequence>MRFFHIFTVMNLNNQTPGNLLNANGTPYHKSSSAYLKVMLTLMFTCLLGTAMAQWRSHGNLTYGGGGNGASNFDSGLALSFGAAYDAPLGDFGQFFKPAVNYNVSLLNYFEDFTVGLTLGYHSYKPKDQISYDTGDATDGTTDVIDISVAYKNFKVYSAYLSGVYNINLADDFRVYLGANLGTYHTQSAFSYIVDDVETTSSTSQTQLYTAPKLGVTFPVSSSFGISVETKYNVFFAGSSADGSSFGSSVKTFSGGVNLNFKL</sequence>
<accession>A0A1G7GQE0</accession>
<gene>
    <name evidence="1" type="ORF">SAMN05216464_110250</name>
</gene>
<evidence type="ECO:0000313" key="2">
    <source>
        <dbReference type="Proteomes" id="UP000199072"/>
    </source>
</evidence>
<dbReference type="AlphaFoldDB" id="A0A1G7GQE0"/>
<protein>
    <recommendedName>
        <fullName evidence="3">Outer membrane protein beta-barrel domain-containing protein</fullName>
    </recommendedName>
</protein>
<proteinExistence type="predicted"/>
<dbReference type="InterPro" id="IPR011250">
    <property type="entry name" value="OMP/PagP_B-barrel"/>
</dbReference>
<name>A0A1G7GQE0_9SPHI</name>
<organism evidence="1 2">
    <name type="scientific">Mucilaginibacter pineti</name>
    <dbReference type="NCBI Taxonomy" id="1391627"/>
    <lineage>
        <taxon>Bacteria</taxon>
        <taxon>Pseudomonadati</taxon>
        <taxon>Bacteroidota</taxon>
        <taxon>Sphingobacteriia</taxon>
        <taxon>Sphingobacteriales</taxon>
        <taxon>Sphingobacteriaceae</taxon>
        <taxon>Mucilaginibacter</taxon>
    </lineage>
</organism>
<dbReference type="SUPFAM" id="SSF56925">
    <property type="entry name" value="OMPA-like"/>
    <property type="match status" value="1"/>
</dbReference>
<dbReference type="Gene3D" id="2.40.160.20">
    <property type="match status" value="1"/>
</dbReference>
<reference evidence="1 2" key="1">
    <citation type="submission" date="2016-10" db="EMBL/GenBank/DDBJ databases">
        <authorList>
            <person name="de Groot N.N."/>
        </authorList>
    </citation>
    <scope>NUCLEOTIDE SEQUENCE [LARGE SCALE GENOMIC DNA]</scope>
    <source>
        <strain evidence="1 2">47C3B</strain>
    </source>
</reference>
<dbReference type="EMBL" id="FNAI01000010">
    <property type="protein sequence ID" value="SDE90388.1"/>
    <property type="molecule type" value="Genomic_DNA"/>
</dbReference>
<keyword evidence="2" id="KW-1185">Reference proteome</keyword>